<dbReference type="SUPFAM" id="SSF63737">
    <property type="entry name" value="Leukotriene A4 hydrolase N-terminal domain"/>
    <property type="match status" value="1"/>
</dbReference>
<sequence length="887" mass="97834">MNAAQTIYLKDYTVPAYLVDQLALDIAIHTGFARVTARLSMRRNPAATASALWLDGEDLQLEALSIDGRALSPADYVLSDAGLSITTLPEAFVLESVVRIEPDKNTQLSGLYRSKDGYFTQCEAQGFRRITFYPDRPDVMAKFSCTLHADKAAFPVLLANGNPVAQGDEANGFHWAKWEDPFAKPAYLFACVAAKLDVVEDYYTTTSGRRVRCAVYVEPGKLDQCDHALAALKKSMKWDEDVFGLEMDLEHYMIVAVGDFNMGAMENKGLNIFNTKYVLARPDTATDTDYQNIDRVVAHEYFHNWTGNRVTCRDWFQLSLKEGLTVFRDQNFGMDVHSAGVTRIQEVRTLRAAQFPEDAGPMAHPIRPASYAEINNFYTATVYEKGAEVIRMIHTLIGKAAFRQGMDLYFARHDGQAVTCEDFVAAMQDASGLDLTQFQRWYNQAGTPRLVVKSAFDAAAKRYTLTVTQHYPATPYEERMAADGLPQARGPYHLPLVIGLLDAAGKELPLRLSGETSAAGTQRVLTLREDTQTFVFEDIASEPVPSLLRGFSAPVVLDYDYSDAALTHLMAHDSDAVNRWEAGQRLATGILLKGVEHKAQGEWIPAPYVDAIRALLASAFAPAGDPALVAEALLLPSETYLAEQMAVVDPDAIHAARLALRQHLARALRSEFESAYAQLAIDAPYSPDGAQSGKRALRNACLGYLAELGDEAANALVLSHYEQAANMTDTMAALSAIANLDIPARHTVLDSFYSKWKHEALVVDKWLQVQSTSRLATTTADVRALMAHEAFDIRNPNKVYALVRAFCAANPKHFHAADGSGYKLAADVIVELDAMNPQVASRIARTFDRWKKFDAARQALARVQLERIRAHVGLSSDVSEVVSKALD</sequence>
<evidence type="ECO:0000256" key="8">
    <source>
        <dbReference type="ARBA" id="ARBA00022723"/>
    </source>
</evidence>
<organism evidence="17 18">
    <name type="scientific">Uliginosibacterium sediminicola</name>
    <dbReference type="NCBI Taxonomy" id="2024550"/>
    <lineage>
        <taxon>Bacteria</taxon>
        <taxon>Pseudomonadati</taxon>
        <taxon>Pseudomonadota</taxon>
        <taxon>Betaproteobacteria</taxon>
        <taxon>Rhodocyclales</taxon>
        <taxon>Zoogloeaceae</taxon>
        <taxon>Uliginosibacterium</taxon>
    </lineage>
</organism>
<comment type="catalytic activity">
    <reaction evidence="1">
        <text>Release of an N-terminal amino acid, Xaa-|-Yaa- from a peptide, amide or arylamide. Xaa is preferably Ala, but may be most amino acids including Pro (slow action). When a terminal hydrophobic residue is followed by a prolyl residue, the two may be released as an intact Xaa-Pro dipeptide.</text>
        <dbReference type="EC" id="3.4.11.2"/>
    </reaction>
</comment>
<dbReference type="Proteomes" id="UP001410394">
    <property type="component" value="Unassembled WGS sequence"/>
</dbReference>
<dbReference type="Pfam" id="PF11940">
    <property type="entry name" value="DUF3458"/>
    <property type="match status" value="1"/>
</dbReference>
<dbReference type="InterPro" id="IPR001930">
    <property type="entry name" value="Peptidase_M1"/>
</dbReference>
<keyword evidence="18" id="KW-1185">Reference proteome</keyword>
<dbReference type="SUPFAM" id="SSF55486">
    <property type="entry name" value="Metalloproteases ('zincins'), catalytic domain"/>
    <property type="match status" value="1"/>
</dbReference>
<evidence type="ECO:0000256" key="4">
    <source>
        <dbReference type="ARBA" id="ARBA00012564"/>
    </source>
</evidence>
<dbReference type="Gene3D" id="2.60.40.1730">
    <property type="entry name" value="tricorn interacting facor f3 domain"/>
    <property type="match status" value="1"/>
</dbReference>
<evidence type="ECO:0000256" key="10">
    <source>
        <dbReference type="ARBA" id="ARBA00022833"/>
    </source>
</evidence>
<feature type="domain" description="Peptidase M1 alanyl aminopeptidase C-terminal" evidence="15">
    <location>
        <begin position="563"/>
        <end position="886"/>
    </location>
</feature>
<dbReference type="Pfam" id="PF17432">
    <property type="entry name" value="DUF3458_C"/>
    <property type="match status" value="1"/>
</dbReference>
<evidence type="ECO:0000313" key="18">
    <source>
        <dbReference type="Proteomes" id="UP001410394"/>
    </source>
</evidence>
<dbReference type="Gene3D" id="2.60.40.1840">
    <property type="match status" value="1"/>
</dbReference>
<dbReference type="NCBIfam" id="TIGR02414">
    <property type="entry name" value="pepN_proteo"/>
    <property type="match status" value="1"/>
</dbReference>
<evidence type="ECO:0000256" key="1">
    <source>
        <dbReference type="ARBA" id="ARBA00000098"/>
    </source>
</evidence>
<evidence type="ECO:0000256" key="6">
    <source>
        <dbReference type="ARBA" id="ARBA00022438"/>
    </source>
</evidence>
<dbReference type="GO" id="GO:0016285">
    <property type="term" value="F:alanyl aminopeptidase activity"/>
    <property type="evidence" value="ECO:0007669"/>
    <property type="project" value="UniProtKB-EC"/>
</dbReference>
<evidence type="ECO:0000256" key="3">
    <source>
        <dbReference type="ARBA" id="ARBA00010136"/>
    </source>
</evidence>
<keyword evidence="6 17" id="KW-0031">Aminopeptidase</keyword>
<evidence type="ECO:0000259" key="15">
    <source>
        <dbReference type="Pfam" id="PF17432"/>
    </source>
</evidence>
<dbReference type="Pfam" id="PF01433">
    <property type="entry name" value="Peptidase_M1"/>
    <property type="match status" value="1"/>
</dbReference>
<proteinExistence type="inferred from homology"/>
<evidence type="ECO:0000256" key="12">
    <source>
        <dbReference type="NCBIfam" id="TIGR02414"/>
    </source>
</evidence>
<dbReference type="CDD" id="cd09600">
    <property type="entry name" value="M1_APN"/>
    <property type="match status" value="1"/>
</dbReference>
<evidence type="ECO:0000256" key="2">
    <source>
        <dbReference type="ARBA" id="ARBA00001947"/>
    </source>
</evidence>
<dbReference type="Gene3D" id="3.30.2010.30">
    <property type="match status" value="1"/>
</dbReference>
<dbReference type="PANTHER" id="PTHR46322">
    <property type="entry name" value="PUROMYCIN-SENSITIVE AMINOPEPTIDASE"/>
    <property type="match status" value="1"/>
</dbReference>
<accession>A0ABU9YYW0</accession>
<dbReference type="Pfam" id="PF17900">
    <property type="entry name" value="Peptidase_M1_N"/>
    <property type="match status" value="1"/>
</dbReference>
<comment type="cofactor">
    <cofactor evidence="2">
        <name>Zn(2+)</name>
        <dbReference type="ChEBI" id="CHEBI:29105"/>
    </cofactor>
</comment>
<dbReference type="InterPro" id="IPR042097">
    <property type="entry name" value="Aminopeptidase_N-like_N_sf"/>
</dbReference>
<comment type="similarity">
    <text evidence="3">Belongs to the peptidase M1 family.</text>
</comment>
<dbReference type="InterPro" id="IPR037144">
    <property type="entry name" value="Peptidase_M1_pepN_C_sf"/>
</dbReference>
<dbReference type="InterPro" id="IPR038438">
    <property type="entry name" value="PepN_Ig-like_sf"/>
</dbReference>
<evidence type="ECO:0000256" key="9">
    <source>
        <dbReference type="ARBA" id="ARBA00022801"/>
    </source>
</evidence>
<evidence type="ECO:0000259" key="14">
    <source>
        <dbReference type="Pfam" id="PF11940"/>
    </source>
</evidence>
<evidence type="ECO:0000256" key="11">
    <source>
        <dbReference type="ARBA" id="ARBA00023049"/>
    </source>
</evidence>
<comment type="caution">
    <text evidence="17">The sequence shown here is derived from an EMBL/GenBank/DDBJ whole genome shotgun (WGS) entry which is preliminary data.</text>
</comment>
<dbReference type="InterPro" id="IPR014782">
    <property type="entry name" value="Peptidase_M1_dom"/>
</dbReference>
<evidence type="ECO:0000313" key="17">
    <source>
        <dbReference type="EMBL" id="MEN3068786.1"/>
    </source>
</evidence>
<dbReference type="InterPro" id="IPR045357">
    <property type="entry name" value="Aminopeptidase_N-like_N"/>
</dbReference>
<protein>
    <recommendedName>
        <fullName evidence="5 12">Aminopeptidase N</fullName>
        <ecNumber evidence="4 12">3.4.11.2</ecNumber>
    </recommendedName>
</protein>
<dbReference type="RefSeq" id="WP_345919555.1">
    <property type="nucleotide sequence ID" value="NZ_JBDIVE010000004.1"/>
</dbReference>
<feature type="domain" description="Peptidase M1 alanyl aminopeptidase Ig-like fold" evidence="14">
    <location>
        <begin position="446"/>
        <end position="560"/>
    </location>
</feature>
<evidence type="ECO:0000256" key="5">
    <source>
        <dbReference type="ARBA" id="ARBA00015611"/>
    </source>
</evidence>
<feature type="domain" description="Aminopeptidase N-like N-terminal" evidence="16">
    <location>
        <begin position="105"/>
        <end position="188"/>
    </location>
</feature>
<evidence type="ECO:0000256" key="7">
    <source>
        <dbReference type="ARBA" id="ARBA00022670"/>
    </source>
</evidence>
<dbReference type="PRINTS" id="PR00756">
    <property type="entry name" value="ALADIPTASE"/>
</dbReference>
<reference evidence="17 18" key="1">
    <citation type="journal article" date="2018" name="Int. J. Syst. Evol. Microbiol.">
        <title>Uliginosibacterium sediminicola sp. nov., isolated from freshwater sediment.</title>
        <authorList>
            <person name="Hwang W.M."/>
            <person name="Kim S.M."/>
            <person name="Kang K."/>
            <person name="Ahn T.Y."/>
        </authorList>
    </citation>
    <scope>NUCLEOTIDE SEQUENCE [LARGE SCALE GENOMIC DNA]</scope>
    <source>
        <strain evidence="17 18">M1-21</strain>
    </source>
</reference>
<keyword evidence="11" id="KW-0482">Metalloprotease</keyword>
<dbReference type="EC" id="3.4.11.2" evidence="4 12"/>
<dbReference type="InterPro" id="IPR024601">
    <property type="entry name" value="Peptidase_M1_pepN_C"/>
</dbReference>
<dbReference type="InterPro" id="IPR035414">
    <property type="entry name" value="Peptidase_M1_pepN_Ig-like"/>
</dbReference>
<evidence type="ECO:0000259" key="13">
    <source>
        <dbReference type="Pfam" id="PF01433"/>
    </source>
</evidence>
<dbReference type="Gene3D" id="1.25.50.10">
    <property type="entry name" value="Peptidase M1, alanyl aminopeptidase, C-terminal domain"/>
    <property type="match status" value="1"/>
</dbReference>
<keyword evidence="10" id="KW-0862">Zinc</keyword>
<dbReference type="PANTHER" id="PTHR46322:SF1">
    <property type="entry name" value="PUROMYCIN-SENSITIVE AMINOPEPTIDASE"/>
    <property type="match status" value="1"/>
</dbReference>
<dbReference type="Gene3D" id="1.10.390.10">
    <property type="entry name" value="Neutral Protease Domain 2"/>
    <property type="match status" value="1"/>
</dbReference>
<dbReference type="InterPro" id="IPR027268">
    <property type="entry name" value="Peptidase_M4/M1_CTD_sf"/>
</dbReference>
<feature type="domain" description="Peptidase M1 membrane alanine aminopeptidase" evidence="13">
    <location>
        <begin position="228"/>
        <end position="441"/>
    </location>
</feature>
<keyword evidence="8" id="KW-0479">Metal-binding</keyword>
<evidence type="ECO:0000259" key="16">
    <source>
        <dbReference type="Pfam" id="PF17900"/>
    </source>
</evidence>
<dbReference type="EMBL" id="JBDIVE010000004">
    <property type="protein sequence ID" value="MEN3068786.1"/>
    <property type="molecule type" value="Genomic_DNA"/>
</dbReference>
<dbReference type="InterPro" id="IPR012779">
    <property type="entry name" value="Peptidase_M1_pepN"/>
</dbReference>
<keyword evidence="7" id="KW-0645">Protease</keyword>
<name>A0ABU9YYW0_9RHOO</name>
<gene>
    <name evidence="17" type="primary">pepN</name>
    <name evidence="17" type="ORF">ABDB84_09870</name>
</gene>
<keyword evidence="9 17" id="KW-0378">Hydrolase</keyword>